<reference evidence="1" key="1">
    <citation type="submission" date="2020-05" db="EMBL/GenBank/DDBJ databases">
        <authorList>
            <person name="Zeng H."/>
            <person name="Chan Y.K."/>
            <person name="Watt R.M."/>
        </authorList>
    </citation>
    <scope>NUCLEOTIDE SEQUENCE</scope>
    <source>
        <strain evidence="1">ATCC 700773</strain>
    </source>
</reference>
<organism evidence="1 2">
    <name type="scientific">Treponema parvum</name>
    <dbReference type="NCBI Taxonomy" id="138851"/>
    <lineage>
        <taxon>Bacteria</taxon>
        <taxon>Pseudomonadati</taxon>
        <taxon>Spirochaetota</taxon>
        <taxon>Spirochaetia</taxon>
        <taxon>Spirochaetales</taxon>
        <taxon>Treponemataceae</taxon>
        <taxon>Treponema</taxon>
    </lineage>
</organism>
<evidence type="ECO:0000313" key="2">
    <source>
        <dbReference type="Proteomes" id="UP000671995"/>
    </source>
</evidence>
<dbReference type="RefSeq" id="WP_210117646.1">
    <property type="nucleotide sequence ID" value="NZ_CP054257.1"/>
</dbReference>
<protein>
    <recommendedName>
        <fullName evidence="3">Lipoprotein</fullName>
    </recommendedName>
</protein>
<dbReference type="EMBL" id="CP054257">
    <property type="protein sequence ID" value="QTQ10850.1"/>
    <property type="molecule type" value="Genomic_DNA"/>
</dbReference>
<sequence>MKRHFRLNRFGLSFLLLLFCVSAFLFISCTTGKSIAFLDSQIIRTCEVDFFDAQVVIDQVPDKAVSEQLSTLAKNCLQSSIFNQSDQSVQSTQSAQPTQSNENTVYLSIFVNQRSFLQNASIKNAIFFNFIFTEKQTGRQVSVISEYTAGEDTVLSARVQHRYLNKALDAYFKEKTKKQK</sequence>
<proteinExistence type="predicted"/>
<dbReference type="Proteomes" id="UP000671995">
    <property type="component" value="Chromosome"/>
</dbReference>
<evidence type="ECO:0000313" key="1">
    <source>
        <dbReference type="EMBL" id="QTQ10850.1"/>
    </source>
</evidence>
<dbReference type="PROSITE" id="PS51257">
    <property type="entry name" value="PROKAR_LIPOPROTEIN"/>
    <property type="match status" value="1"/>
</dbReference>
<accession>A0A975EXJ0</accession>
<dbReference type="AlphaFoldDB" id="A0A975EXJ0"/>
<name>A0A975EXJ0_9SPIR</name>
<gene>
    <name evidence="1" type="ORF">HRI96_00765</name>
</gene>
<reference evidence="1" key="2">
    <citation type="journal article" date="2021" name="Microbiol. Resour. Announc.">
        <title>Complete Genome Sequences of Three Human Oral Treponema parvum Isolates.</title>
        <authorList>
            <person name="Zeng H."/>
            <person name="Watt R.M."/>
        </authorList>
    </citation>
    <scope>NUCLEOTIDE SEQUENCE</scope>
    <source>
        <strain evidence="1">ATCC 700773</strain>
    </source>
</reference>
<evidence type="ECO:0008006" key="3">
    <source>
        <dbReference type="Google" id="ProtNLM"/>
    </source>
</evidence>